<comment type="caution">
    <text evidence="3">The sequence shown here is derived from an EMBL/GenBank/DDBJ whole genome shotgun (WGS) entry which is preliminary data.</text>
</comment>
<dbReference type="AlphaFoldDB" id="A0A840NKM3"/>
<dbReference type="InterPro" id="IPR000551">
    <property type="entry name" value="MerR-type_HTH_dom"/>
</dbReference>
<dbReference type="InterPro" id="IPR047057">
    <property type="entry name" value="MerR_fam"/>
</dbReference>
<dbReference type="Gene3D" id="1.10.1660.10">
    <property type="match status" value="1"/>
</dbReference>
<gene>
    <name evidence="3" type="ORF">BJ969_005518</name>
</gene>
<accession>A0A840NKM3</accession>
<dbReference type="InterPro" id="IPR009061">
    <property type="entry name" value="DNA-bd_dom_put_sf"/>
</dbReference>
<dbReference type="RefSeq" id="WP_184483785.1">
    <property type="nucleotide sequence ID" value="NZ_JACHIV010000001.1"/>
</dbReference>
<dbReference type="PANTHER" id="PTHR30204">
    <property type="entry name" value="REDOX-CYCLING DRUG-SENSING TRANSCRIPTIONAL ACTIVATOR SOXR"/>
    <property type="match status" value="1"/>
</dbReference>
<name>A0A840NKM3_9PSEU</name>
<evidence type="ECO:0000256" key="1">
    <source>
        <dbReference type="ARBA" id="ARBA00023125"/>
    </source>
</evidence>
<dbReference type="Proteomes" id="UP000580474">
    <property type="component" value="Unassembled WGS sequence"/>
</dbReference>
<dbReference type="PANTHER" id="PTHR30204:SF93">
    <property type="entry name" value="HTH MERR-TYPE DOMAIN-CONTAINING PROTEIN"/>
    <property type="match status" value="1"/>
</dbReference>
<dbReference type="PROSITE" id="PS50937">
    <property type="entry name" value="HTH_MERR_2"/>
    <property type="match status" value="1"/>
</dbReference>
<feature type="domain" description="HTH merR-type" evidence="2">
    <location>
        <begin position="2"/>
        <end position="71"/>
    </location>
</feature>
<sequence>MAWSTRELAELAGTTARTVRHYHQIGLLPEPERRSNGYKQYGVTHLIRLLRIKRLAELGVGLHTIAELGNDEHPVEALRALDAELGEQMSRLSKARAEVTMMLEEQLATDLPSEFAVTAAVPMSDADKRLTSVLGRLLDRDDRQVYADLVASDARSHVDDDFEGLAADAGEAVRHDLAVRMAAHLETLREQHPGVFELGASDPRRFHSTVEQVSKEIYNPAQLDVLRRTTALFWRGKDHAATSHAAPRPARPAVDE</sequence>
<evidence type="ECO:0000259" key="2">
    <source>
        <dbReference type="PROSITE" id="PS50937"/>
    </source>
</evidence>
<keyword evidence="4" id="KW-1185">Reference proteome</keyword>
<dbReference type="GO" id="GO:0003677">
    <property type="term" value="F:DNA binding"/>
    <property type="evidence" value="ECO:0007669"/>
    <property type="project" value="UniProtKB-KW"/>
</dbReference>
<keyword evidence="1 3" id="KW-0238">DNA-binding</keyword>
<evidence type="ECO:0000313" key="3">
    <source>
        <dbReference type="EMBL" id="MBB5072430.1"/>
    </source>
</evidence>
<reference evidence="3 4" key="1">
    <citation type="submission" date="2020-08" db="EMBL/GenBank/DDBJ databases">
        <title>Sequencing the genomes of 1000 actinobacteria strains.</title>
        <authorList>
            <person name="Klenk H.-P."/>
        </authorList>
    </citation>
    <scope>NUCLEOTIDE SEQUENCE [LARGE SCALE GENOMIC DNA]</scope>
    <source>
        <strain evidence="3 4">DSM 45582</strain>
    </source>
</reference>
<protein>
    <submittedName>
        <fullName evidence="3">DNA-binding transcriptional MerR regulator</fullName>
    </submittedName>
</protein>
<dbReference type="Pfam" id="PF00376">
    <property type="entry name" value="MerR"/>
    <property type="match status" value="1"/>
</dbReference>
<evidence type="ECO:0000313" key="4">
    <source>
        <dbReference type="Proteomes" id="UP000580474"/>
    </source>
</evidence>
<proteinExistence type="predicted"/>
<dbReference type="SMART" id="SM00422">
    <property type="entry name" value="HTH_MERR"/>
    <property type="match status" value="1"/>
</dbReference>
<organism evidence="3 4">
    <name type="scientific">Saccharopolyspora gloriosae</name>
    <dbReference type="NCBI Taxonomy" id="455344"/>
    <lineage>
        <taxon>Bacteria</taxon>
        <taxon>Bacillati</taxon>
        <taxon>Actinomycetota</taxon>
        <taxon>Actinomycetes</taxon>
        <taxon>Pseudonocardiales</taxon>
        <taxon>Pseudonocardiaceae</taxon>
        <taxon>Saccharopolyspora</taxon>
    </lineage>
</organism>
<dbReference type="GO" id="GO:0003700">
    <property type="term" value="F:DNA-binding transcription factor activity"/>
    <property type="evidence" value="ECO:0007669"/>
    <property type="project" value="InterPro"/>
</dbReference>
<dbReference type="SUPFAM" id="SSF46955">
    <property type="entry name" value="Putative DNA-binding domain"/>
    <property type="match status" value="1"/>
</dbReference>
<dbReference type="CDD" id="cd00592">
    <property type="entry name" value="HTH_MerR-like"/>
    <property type="match status" value="1"/>
</dbReference>
<dbReference type="EMBL" id="JACHIV010000001">
    <property type="protein sequence ID" value="MBB5072430.1"/>
    <property type="molecule type" value="Genomic_DNA"/>
</dbReference>